<comment type="caution">
    <text evidence="1">The sequence shown here is derived from an EMBL/GenBank/DDBJ whole genome shotgun (WGS) entry which is preliminary data.</text>
</comment>
<proteinExistence type="predicted"/>
<accession>A0A2T5DZD6</accession>
<organism evidence="1 2">
    <name type="scientific">Vibrio splendidus</name>
    <dbReference type="NCBI Taxonomy" id="29497"/>
    <lineage>
        <taxon>Bacteria</taxon>
        <taxon>Pseudomonadati</taxon>
        <taxon>Pseudomonadota</taxon>
        <taxon>Gammaproteobacteria</taxon>
        <taxon>Vibrionales</taxon>
        <taxon>Vibrionaceae</taxon>
        <taxon>Vibrio</taxon>
    </lineage>
</organism>
<evidence type="ECO:0000313" key="2">
    <source>
        <dbReference type="Proteomes" id="UP000244197"/>
    </source>
</evidence>
<dbReference type="EMBL" id="PIFK01000160">
    <property type="protein sequence ID" value="PTP12452.1"/>
    <property type="molecule type" value="Genomic_DNA"/>
</dbReference>
<reference evidence="1 2" key="1">
    <citation type="submission" date="2017-11" db="EMBL/GenBank/DDBJ databases">
        <title>Population delineation of vibrios coincides with oyster pathogenicity.</title>
        <authorList>
            <person name="Bruto M."/>
            <person name="Labreuche Y."/>
            <person name="James A."/>
            <person name="Piel D."/>
            <person name="Chenivesse S."/>
            <person name="Petton B."/>
            <person name="Polz M.F."/>
            <person name="Le Roux F."/>
        </authorList>
    </citation>
    <scope>NUCLEOTIDE SEQUENCE [LARGE SCALE GENOMIC DNA]</scope>
    <source>
        <strain evidence="1 2">FF_144</strain>
    </source>
</reference>
<evidence type="ECO:0000313" key="1">
    <source>
        <dbReference type="EMBL" id="PTP12452.1"/>
    </source>
</evidence>
<dbReference type="AlphaFoldDB" id="A0A2T5DZD6"/>
<feature type="non-terminal residue" evidence="1">
    <location>
        <position position="1"/>
    </location>
</feature>
<name>A0A2T5DZD6_VIBSP</name>
<dbReference type="Proteomes" id="UP000244197">
    <property type="component" value="Unassembled WGS sequence"/>
</dbReference>
<sequence length="91" mass="10657">IHELYAFQKEAQSIIIIRSKLDGCYPNLELIANEQNHRDKASISRAARDDIRGQEFDYKSVLKFQRSRAFSYIVRKALPSRFFDFSENGVE</sequence>
<dbReference type="RefSeq" id="WP_219909839.1">
    <property type="nucleotide sequence ID" value="NZ_PIFK01000160.1"/>
</dbReference>
<gene>
    <name evidence="1" type="ORF">CWO07_26610</name>
</gene>
<protein>
    <submittedName>
        <fullName evidence="1">Uncharacterized protein</fullName>
    </submittedName>
</protein>